<accession>A0A7I8L9Q1</accession>
<organism evidence="1 2">
    <name type="scientific">Spirodela intermedia</name>
    <name type="common">Intermediate duckweed</name>
    <dbReference type="NCBI Taxonomy" id="51605"/>
    <lineage>
        <taxon>Eukaryota</taxon>
        <taxon>Viridiplantae</taxon>
        <taxon>Streptophyta</taxon>
        <taxon>Embryophyta</taxon>
        <taxon>Tracheophyta</taxon>
        <taxon>Spermatophyta</taxon>
        <taxon>Magnoliopsida</taxon>
        <taxon>Liliopsida</taxon>
        <taxon>Araceae</taxon>
        <taxon>Lemnoideae</taxon>
        <taxon>Spirodela</taxon>
    </lineage>
</organism>
<evidence type="ECO:0000313" key="2">
    <source>
        <dbReference type="Proteomes" id="UP000663760"/>
    </source>
</evidence>
<evidence type="ECO:0000313" key="1">
    <source>
        <dbReference type="EMBL" id="CAA7406376.1"/>
    </source>
</evidence>
<name>A0A7I8L9Q1_SPIIN</name>
<dbReference type="Proteomes" id="UP000663760">
    <property type="component" value="Chromosome 12"/>
</dbReference>
<proteinExistence type="predicted"/>
<gene>
    <name evidence="1" type="ORF">SI8410_12017054</name>
</gene>
<dbReference type="EMBL" id="LR746275">
    <property type="protein sequence ID" value="CAA7406376.1"/>
    <property type="molecule type" value="Genomic_DNA"/>
</dbReference>
<dbReference type="AlphaFoldDB" id="A0A7I8L9Q1"/>
<sequence length="56" mass="6426">MAPRSPELSLMTVTFTLPYKLYSTYVVLKCVTRMCQSQVEICRRFFATRIAVASNC</sequence>
<keyword evidence="2" id="KW-1185">Reference proteome</keyword>
<protein>
    <submittedName>
        <fullName evidence="1">Uncharacterized protein</fullName>
    </submittedName>
</protein>
<reference evidence="1" key="1">
    <citation type="submission" date="2020-02" db="EMBL/GenBank/DDBJ databases">
        <authorList>
            <person name="Scholz U."/>
            <person name="Mascher M."/>
            <person name="Fiebig A."/>
        </authorList>
    </citation>
    <scope>NUCLEOTIDE SEQUENCE</scope>
</reference>